<evidence type="ECO:0000313" key="2">
    <source>
        <dbReference type="Proteomes" id="UP001175226"/>
    </source>
</evidence>
<proteinExistence type="predicted"/>
<keyword evidence="2" id="KW-1185">Reference proteome</keyword>
<name>A0AA39JWL4_9AGAR</name>
<reference evidence="1" key="1">
    <citation type="submission" date="2023-06" db="EMBL/GenBank/DDBJ databases">
        <authorList>
            <consortium name="Lawrence Berkeley National Laboratory"/>
            <person name="Ahrendt S."/>
            <person name="Sahu N."/>
            <person name="Indic B."/>
            <person name="Wong-Bajracharya J."/>
            <person name="Merenyi Z."/>
            <person name="Ke H.-M."/>
            <person name="Monk M."/>
            <person name="Kocsube S."/>
            <person name="Drula E."/>
            <person name="Lipzen A."/>
            <person name="Balint B."/>
            <person name="Henrissat B."/>
            <person name="Andreopoulos B."/>
            <person name="Martin F.M."/>
            <person name="Harder C.B."/>
            <person name="Rigling D."/>
            <person name="Ford K.L."/>
            <person name="Foster G.D."/>
            <person name="Pangilinan J."/>
            <person name="Papanicolaou A."/>
            <person name="Barry K."/>
            <person name="LaButti K."/>
            <person name="Viragh M."/>
            <person name="Koriabine M."/>
            <person name="Yan M."/>
            <person name="Riley R."/>
            <person name="Champramary S."/>
            <person name="Plett K.L."/>
            <person name="Tsai I.J."/>
            <person name="Slot J."/>
            <person name="Sipos G."/>
            <person name="Plett J."/>
            <person name="Nagy L.G."/>
            <person name="Grigoriev I.V."/>
        </authorList>
    </citation>
    <scope>NUCLEOTIDE SEQUENCE</scope>
    <source>
        <strain evidence="1">FPL87.14</strain>
    </source>
</reference>
<accession>A0AA39JWL4</accession>
<gene>
    <name evidence="1" type="ORF">EV421DRAFT_1923425</name>
</gene>
<organism evidence="1 2">
    <name type="scientific">Armillaria borealis</name>
    <dbReference type="NCBI Taxonomy" id="47425"/>
    <lineage>
        <taxon>Eukaryota</taxon>
        <taxon>Fungi</taxon>
        <taxon>Dikarya</taxon>
        <taxon>Basidiomycota</taxon>
        <taxon>Agaricomycotina</taxon>
        <taxon>Agaricomycetes</taxon>
        <taxon>Agaricomycetidae</taxon>
        <taxon>Agaricales</taxon>
        <taxon>Marasmiineae</taxon>
        <taxon>Physalacriaceae</taxon>
        <taxon>Armillaria</taxon>
    </lineage>
</organism>
<dbReference type="EMBL" id="JAUEPT010000010">
    <property type="protein sequence ID" value="KAK0447943.1"/>
    <property type="molecule type" value="Genomic_DNA"/>
</dbReference>
<protein>
    <submittedName>
        <fullName evidence="1">Uncharacterized protein</fullName>
    </submittedName>
</protein>
<dbReference type="Proteomes" id="UP001175226">
    <property type="component" value="Unassembled WGS sequence"/>
</dbReference>
<comment type="caution">
    <text evidence="1">The sequence shown here is derived from an EMBL/GenBank/DDBJ whole genome shotgun (WGS) entry which is preliminary data.</text>
</comment>
<dbReference type="AlphaFoldDB" id="A0AA39JWL4"/>
<sequence length="242" mass="27882">MVRHAQAIKEFQTPCLHQFDKPVPAYSLHRLRKPDYTEMELVKVQPFAPTKTILPSVSTMPISTEEYLLLQKNSDVPRKPRFMVMPSNQLSQIEVFPELKGKLVTIDAKRWYNMYGLARGLPSEWAYDWETKKEIHAVAKGQGCFLIKRNQAKQMATDLQYLSLCIRDIQKHTLFMDGTLLPPSLDSISLFQHDFSSSQQISNLIKLAQVSFCMGMAFINAWRITIGSSWDYMIMPGRMAFL</sequence>
<evidence type="ECO:0000313" key="1">
    <source>
        <dbReference type="EMBL" id="KAK0447943.1"/>
    </source>
</evidence>